<proteinExistence type="predicted"/>
<dbReference type="InterPro" id="IPR016071">
    <property type="entry name" value="Staphylococal_nuclease_OB-fold"/>
</dbReference>
<evidence type="ECO:0000313" key="3">
    <source>
        <dbReference type="EMBL" id="PZQ21952.1"/>
    </source>
</evidence>
<dbReference type="EMBL" id="QFPJ01000020">
    <property type="protein sequence ID" value="PZQ21952.1"/>
    <property type="molecule type" value="Genomic_DNA"/>
</dbReference>
<name>A0A2W5KY54_SPHMC</name>
<dbReference type="Gene3D" id="2.40.50.90">
    <property type="match status" value="1"/>
</dbReference>
<dbReference type="SMART" id="SM00894">
    <property type="entry name" value="Excalibur"/>
    <property type="match status" value="1"/>
</dbReference>
<dbReference type="InterPro" id="IPR035437">
    <property type="entry name" value="SNase_OB-fold_sf"/>
</dbReference>
<evidence type="ECO:0000259" key="2">
    <source>
        <dbReference type="PROSITE" id="PS50830"/>
    </source>
</evidence>
<gene>
    <name evidence="3" type="ORF">DI569_09835</name>
</gene>
<dbReference type="InterPro" id="IPR008613">
    <property type="entry name" value="Excalibur_Ca-bd_domain"/>
</dbReference>
<organism evidence="3 4">
    <name type="scientific">Sphingopyxis macrogoltabida</name>
    <name type="common">Sphingomonas macrogoltabidus</name>
    <dbReference type="NCBI Taxonomy" id="33050"/>
    <lineage>
        <taxon>Bacteria</taxon>
        <taxon>Pseudomonadati</taxon>
        <taxon>Pseudomonadota</taxon>
        <taxon>Alphaproteobacteria</taxon>
        <taxon>Sphingomonadales</taxon>
        <taxon>Sphingomonadaceae</taxon>
        <taxon>Sphingopyxis</taxon>
    </lineage>
</organism>
<dbReference type="Pfam" id="PF05901">
    <property type="entry name" value="Excalibur"/>
    <property type="match status" value="1"/>
</dbReference>
<feature type="domain" description="TNase-like" evidence="2">
    <location>
        <begin position="18"/>
        <end position="141"/>
    </location>
</feature>
<keyword evidence="1" id="KW-0732">Signal</keyword>
<dbReference type="PANTHER" id="PTHR12302">
    <property type="entry name" value="EBNA2 BINDING PROTEIN P100"/>
    <property type="match status" value="1"/>
</dbReference>
<feature type="chain" id="PRO_5016116621" description="TNase-like domain-containing protein" evidence="1">
    <location>
        <begin position="19"/>
        <end position="220"/>
    </location>
</feature>
<dbReference type="Proteomes" id="UP000248597">
    <property type="component" value="Unassembled WGS sequence"/>
</dbReference>
<dbReference type="PANTHER" id="PTHR12302:SF26">
    <property type="entry name" value="BLR1266 PROTEIN"/>
    <property type="match status" value="1"/>
</dbReference>
<dbReference type="SMART" id="SM00318">
    <property type="entry name" value="SNc"/>
    <property type="match status" value="1"/>
</dbReference>
<dbReference type="SUPFAM" id="SSF50199">
    <property type="entry name" value="Staphylococcal nuclease"/>
    <property type="match status" value="1"/>
</dbReference>
<accession>A0A2W5KY54</accession>
<dbReference type="PROSITE" id="PS50830">
    <property type="entry name" value="TNASE_3"/>
    <property type="match status" value="1"/>
</dbReference>
<dbReference type="AlphaFoldDB" id="A0A2W5KY54"/>
<evidence type="ECO:0000313" key="4">
    <source>
        <dbReference type="Proteomes" id="UP000248597"/>
    </source>
</evidence>
<dbReference type="Pfam" id="PF00565">
    <property type="entry name" value="SNase"/>
    <property type="match status" value="1"/>
</dbReference>
<comment type="caution">
    <text evidence="3">The sequence shown here is derived from an EMBL/GenBank/DDBJ whole genome shotgun (WGS) entry which is preliminary data.</text>
</comment>
<sequence>MKWLFVVALALTPLSASAQEISGSARAMDGDSLDMAGIVVRLHGVDAPELNQTCAREGQSWACGKEASAKLAQLVNGAELQCEQRDVDDYDRIVASCTVRQIDLGQAMVEAGLAIALPQFSDRYLGAEARAKALKLGIWSSDFQKPADYRAANPKAHRPKPQAFAVRQPIASSAPSGVYYRNCSAAWAAGAAPLYRGQPGYRPEMDGDGDGVACEPFRRR</sequence>
<feature type="signal peptide" evidence="1">
    <location>
        <begin position="1"/>
        <end position="18"/>
    </location>
</feature>
<reference evidence="3 4" key="1">
    <citation type="submission" date="2017-08" db="EMBL/GenBank/DDBJ databases">
        <title>Infants hospitalized years apart are colonized by the same room-sourced microbial strains.</title>
        <authorList>
            <person name="Brooks B."/>
            <person name="Olm M.R."/>
            <person name="Firek B.A."/>
            <person name="Baker R."/>
            <person name="Thomas B.C."/>
            <person name="Morowitz M.J."/>
            <person name="Banfield J.F."/>
        </authorList>
    </citation>
    <scope>NUCLEOTIDE SEQUENCE [LARGE SCALE GENOMIC DNA]</scope>
    <source>
        <strain evidence="3">S2_005_003_R2_47</strain>
    </source>
</reference>
<protein>
    <recommendedName>
        <fullName evidence="2">TNase-like domain-containing protein</fullName>
    </recommendedName>
</protein>
<evidence type="ECO:0000256" key="1">
    <source>
        <dbReference type="SAM" id="SignalP"/>
    </source>
</evidence>